<proteinExistence type="predicted"/>
<comment type="caution">
    <text evidence="1">The sequence shown here is derived from an EMBL/GenBank/DDBJ whole genome shotgun (WGS) entry which is preliminary data.</text>
</comment>
<dbReference type="EMBL" id="JASSZA010000019">
    <property type="protein sequence ID" value="KAK2087804.1"/>
    <property type="molecule type" value="Genomic_DNA"/>
</dbReference>
<gene>
    <name evidence="1" type="ORF">P7K49_033711</name>
</gene>
<name>A0ABQ9TT55_SAGOE</name>
<dbReference type="Proteomes" id="UP001266305">
    <property type="component" value="Unassembled WGS sequence"/>
</dbReference>
<protein>
    <submittedName>
        <fullName evidence="1">Uncharacterized protein</fullName>
    </submittedName>
</protein>
<sequence>MAEEVPVSSQRANPVASEHLPAALFPGSAQQIPELLQHQSFAGLGPSTTLGTCWPCSNRRLLSLRAVSCRSRHPLTLADKAFQKRRLPGLVSGRPSGFSLTSLALCAFFVGSSVPGAPPAPSLPRELAPHFPYFAPRAAPPHVVLPQHMQLPPMGLWGLTPSASPGTRSCSDDKLWKPESESAGYQYLPEN</sequence>
<reference evidence="1 2" key="1">
    <citation type="submission" date="2023-05" db="EMBL/GenBank/DDBJ databases">
        <title>B98-5 Cell Line De Novo Hybrid Assembly: An Optical Mapping Approach.</title>
        <authorList>
            <person name="Kananen K."/>
            <person name="Auerbach J.A."/>
            <person name="Kautto E."/>
            <person name="Blachly J.S."/>
        </authorList>
    </citation>
    <scope>NUCLEOTIDE SEQUENCE [LARGE SCALE GENOMIC DNA]</scope>
    <source>
        <strain evidence="1">B95-8</strain>
        <tissue evidence="1">Cell line</tissue>
    </source>
</reference>
<evidence type="ECO:0000313" key="1">
    <source>
        <dbReference type="EMBL" id="KAK2087804.1"/>
    </source>
</evidence>
<evidence type="ECO:0000313" key="2">
    <source>
        <dbReference type="Proteomes" id="UP001266305"/>
    </source>
</evidence>
<keyword evidence="2" id="KW-1185">Reference proteome</keyword>
<accession>A0ABQ9TT55</accession>
<organism evidence="1 2">
    <name type="scientific">Saguinus oedipus</name>
    <name type="common">Cotton-top tamarin</name>
    <name type="synonym">Oedipomidas oedipus</name>
    <dbReference type="NCBI Taxonomy" id="9490"/>
    <lineage>
        <taxon>Eukaryota</taxon>
        <taxon>Metazoa</taxon>
        <taxon>Chordata</taxon>
        <taxon>Craniata</taxon>
        <taxon>Vertebrata</taxon>
        <taxon>Euteleostomi</taxon>
        <taxon>Mammalia</taxon>
        <taxon>Eutheria</taxon>
        <taxon>Euarchontoglires</taxon>
        <taxon>Primates</taxon>
        <taxon>Haplorrhini</taxon>
        <taxon>Platyrrhini</taxon>
        <taxon>Cebidae</taxon>
        <taxon>Callitrichinae</taxon>
        <taxon>Saguinus</taxon>
    </lineage>
</organism>